<protein>
    <submittedName>
        <fullName evidence="2">Uncharacterized protein</fullName>
    </submittedName>
</protein>
<evidence type="ECO:0000313" key="2">
    <source>
        <dbReference type="EMBL" id="MCU0105725.1"/>
    </source>
</evidence>
<evidence type="ECO:0000313" key="3">
    <source>
        <dbReference type="Proteomes" id="UP001209076"/>
    </source>
</evidence>
<comment type="caution">
    <text evidence="2">The sequence shown here is derived from an EMBL/GenBank/DDBJ whole genome shotgun (WGS) entry which is preliminary data.</text>
</comment>
<name>A0ABT2PXY9_9MOLU</name>
<dbReference type="EMBL" id="JAOEGN010000025">
    <property type="protein sequence ID" value="MCU0105725.1"/>
    <property type="molecule type" value="Genomic_DNA"/>
</dbReference>
<feature type="transmembrane region" description="Helical" evidence="1">
    <location>
        <begin position="60"/>
        <end position="83"/>
    </location>
</feature>
<feature type="transmembrane region" description="Helical" evidence="1">
    <location>
        <begin position="29"/>
        <end position="48"/>
    </location>
</feature>
<reference evidence="3" key="1">
    <citation type="submission" date="2023-07" db="EMBL/GenBank/DDBJ databases">
        <title>Novel Mycoplasma species identified in domestic and wild animals.</title>
        <authorList>
            <person name="Volokhov D.V."/>
            <person name="Furtak V.A."/>
            <person name="Zagorodnyaya T.A."/>
        </authorList>
    </citation>
    <scope>NUCLEOTIDE SEQUENCE [LARGE SCALE GENOMIC DNA]</scope>
    <source>
        <strain evidence="3">92-19</strain>
    </source>
</reference>
<sequence length="94" mass="10399">MVPFIPYICGFGLLGVIVGLVFSFLKQKFAFLPTLISLGLGLTFIWLSQIPQPAGSWNDLMYVLFGLFFLFVGLIVGMVTLLIKAIKKPSETIK</sequence>
<dbReference type="RefSeq" id="WP_262097044.1">
    <property type="nucleotide sequence ID" value="NZ_JAOEGN010000025.1"/>
</dbReference>
<dbReference type="Proteomes" id="UP001209076">
    <property type="component" value="Unassembled WGS sequence"/>
</dbReference>
<gene>
    <name evidence="2" type="ORF">N7603_08670</name>
</gene>
<keyword evidence="3" id="KW-1185">Reference proteome</keyword>
<organism evidence="2 3">
    <name type="scientific">Paracholeplasma vituli</name>
    <dbReference type="NCBI Taxonomy" id="69473"/>
    <lineage>
        <taxon>Bacteria</taxon>
        <taxon>Bacillati</taxon>
        <taxon>Mycoplasmatota</taxon>
        <taxon>Mollicutes</taxon>
        <taxon>Acholeplasmatales</taxon>
        <taxon>Acholeplasmataceae</taxon>
        <taxon>Paracholeplasma</taxon>
    </lineage>
</organism>
<feature type="transmembrane region" description="Helical" evidence="1">
    <location>
        <begin position="5"/>
        <end position="22"/>
    </location>
</feature>
<proteinExistence type="predicted"/>
<keyword evidence="1" id="KW-1133">Transmembrane helix</keyword>
<evidence type="ECO:0000256" key="1">
    <source>
        <dbReference type="SAM" id="Phobius"/>
    </source>
</evidence>
<accession>A0ABT2PXY9</accession>
<keyword evidence="1" id="KW-0812">Transmembrane</keyword>
<keyword evidence="1" id="KW-0472">Membrane</keyword>